<feature type="chain" id="PRO_5029490307" description="Lipoprotein" evidence="1">
    <location>
        <begin position="23"/>
        <end position="150"/>
    </location>
</feature>
<dbReference type="EMBL" id="WJYA01000002">
    <property type="protein sequence ID" value="MTE25839.1"/>
    <property type="molecule type" value="Genomic_DNA"/>
</dbReference>
<evidence type="ECO:0008006" key="4">
    <source>
        <dbReference type="Google" id="ProtNLM"/>
    </source>
</evidence>
<name>A0A7K1GDB7_9FLAO</name>
<feature type="signal peptide" evidence="1">
    <location>
        <begin position="1"/>
        <end position="22"/>
    </location>
</feature>
<dbReference type="PROSITE" id="PS51257">
    <property type="entry name" value="PROKAR_LIPOPROTEIN"/>
    <property type="match status" value="1"/>
</dbReference>
<protein>
    <recommendedName>
        <fullName evidence="4">Lipoprotein</fullName>
    </recommendedName>
</protein>
<keyword evidence="3" id="KW-1185">Reference proteome</keyword>
<accession>A0A7K1GDB7</accession>
<dbReference type="RefSeq" id="WP_155087667.1">
    <property type="nucleotide sequence ID" value="NZ_OZ260095.1"/>
</dbReference>
<evidence type="ECO:0000313" key="2">
    <source>
        <dbReference type="EMBL" id="MTE25839.1"/>
    </source>
</evidence>
<gene>
    <name evidence="2" type="ORF">F1003_02740</name>
</gene>
<organism evidence="2 3">
    <name type="scientific">Winogradskyella ouciana</name>
    <dbReference type="NCBI Taxonomy" id="2608631"/>
    <lineage>
        <taxon>Bacteria</taxon>
        <taxon>Pseudomonadati</taxon>
        <taxon>Bacteroidota</taxon>
        <taxon>Flavobacteriia</taxon>
        <taxon>Flavobacteriales</taxon>
        <taxon>Flavobacteriaceae</taxon>
        <taxon>Winogradskyella</taxon>
    </lineage>
</organism>
<reference evidence="2 3" key="1">
    <citation type="submission" date="2019-11" db="EMBL/GenBank/DDBJ databases">
        <title>Winogradskyella ouciana sp. nov., isolated from the hadal seawater of the Mariana Trench.</title>
        <authorList>
            <person name="Liu R."/>
        </authorList>
    </citation>
    <scope>NUCLEOTIDE SEQUENCE [LARGE SCALE GENOMIC DNA]</scope>
    <source>
        <strain evidence="2 3">ZXX205</strain>
    </source>
</reference>
<dbReference type="AlphaFoldDB" id="A0A7K1GDB7"/>
<comment type="caution">
    <text evidence="2">The sequence shown here is derived from an EMBL/GenBank/DDBJ whole genome shotgun (WGS) entry which is preliminary data.</text>
</comment>
<keyword evidence="1" id="KW-0732">Signal</keyword>
<dbReference type="Proteomes" id="UP000447545">
    <property type="component" value="Unassembled WGS sequence"/>
</dbReference>
<sequence length="150" mass="16453">MKCNLYLVLLTLLLLTSCNRIANKTKEGINKGGEVVGETATEFFEGVSEGVDKTLECDVKLSKHLTSIGLKTGVYNVNSGTNGNNNQLTLYLIFDNAINETIVAKAYNKNGLEIGRAKTTINGNEGDAGYYDFEFDTRTDIGFRNKIVIE</sequence>
<evidence type="ECO:0000256" key="1">
    <source>
        <dbReference type="SAM" id="SignalP"/>
    </source>
</evidence>
<evidence type="ECO:0000313" key="3">
    <source>
        <dbReference type="Proteomes" id="UP000447545"/>
    </source>
</evidence>
<proteinExistence type="predicted"/>